<dbReference type="PANTHER" id="PTHR11085">
    <property type="entry name" value="NAD-DEPENDENT PROTEIN DEACYLASE SIRTUIN-5, MITOCHONDRIAL-RELATED"/>
    <property type="match status" value="1"/>
</dbReference>
<dbReference type="PROSITE" id="PS50305">
    <property type="entry name" value="SIRTUIN"/>
    <property type="match status" value="1"/>
</dbReference>
<dbReference type="InterPro" id="IPR026590">
    <property type="entry name" value="Ssirtuin_cat_dom"/>
</dbReference>
<evidence type="ECO:0000256" key="5">
    <source>
        <dbReference type="HAMAP-Rule" id="MF_01967"/>
    </source>
</evidence>
<dbReference type="EMBL" id="CP001804">
    <property type="protein sequence ID" value="ACY15004.1"/>
    <property type="molecule type" value="Genomic_DNA"/>
</dbReference>
<feature type="binding site" evidence="5 6">
    <location>
        <position position="185"/>
    </location>
    <ligand>
        <name>Zn(2+)</name>
        <dbReference type="ChEBI" id="CHEBI:29105"/>
    </ligand>
</feature>
<keyword evidence="3 5" id="KW-0862">Zinc</keyword>
<evidence type="ECO:0000256" key="1">
    <source>
        <dbReference type="ARBA" id="ARBA00022679"/>
    </source>
</evidence>
<feature type="binding site" evidence="5">
    <location>
        <position position="266"/>
    </location>
    <ligand>
        <name>NAD(+)</name>
        <dbReference type="ChEBI" id="CHEBI:57540"/>
    </ligand>
</feature>
<dbReference type="PANTHER" id="PTHR11085:SF10">
    <property type="entry name" value="NAD-DEPENDENT PROTEIN DEACYLASE SIRTUIN-5, MITOCHONDRIAL-RELATED"/>
    <property type="match status" value="1"/>
</dbReference>
<feature type="binding site" evidence="5">
    <location>
        <begin position="222"/>
        <end position="224"/>
    </location>
    <ligand>
        <name>NAD(+)</name>
        <dbReference type="ChEBI" id="CHEBI:57540"/>
    </ligand>
</feature>
<reference evidence="8 9" key="1">
    <citation type="journal article" date="2010" name="Stand. Genomic Sci.">
        <title>Complete genome sequence of Haliangium ochraceum type strain (SMP-2).</title>
        <authorList>
            <consortium name="US DOE Joint Genome Institute (JGI-PGF)"/>
            <person name="Ivanova N."/>
            <person name="Daum C."/>
            <person name="Lang E."/>
            <person name="Abt B."/>
            <person name="Kopitz M."/>
            <person name="Saunders E."/>
            <person name="Lapidus A."/>
            <person name="Lucas S."/>
            <person name="Glavina Del Rio T."/>
            <person name="Nolan M."/>
            <person name="Tice H."/>
            <person name="Copeland A."/>
            <person name="Cheng J.F."/>
            <person name="Chen F."/>
            <person name="Bruce D."/>
            <person name="Goodwin L."/>
            <person name="Pitluck S."/>
            <person name="Mavromatis K."/>
            <person name="Pati A."/>
            <person name="Mikhailova N."/>
            <person name="Chen A."/>
            <person name="Palaniappan K."/>
            <person name="Land M."/>
            <person name="Hauser L."/>
            <person name="Chang Y.J."/>
            <person name="Jeffries C.D."/>
            <person name="Detter J.C."/>
            <person name="Brettin T."/>
            <person name="Rohde M."/>
            <person name="Goker M."/>
            <person name="Bristow J."/>
            <person name="Markowitz V."/>
            <person name="Eisen J.A."/>
            <person name="Hugenholtz P."/>
            <person name="Kyrpides N.C."/>
            <person name="Klenk H.P."/>
        </authorList>
    </citation>
    <scope>NUCLEOTIDE SEQUENCE [LARGE SCALE GENOMIC DNA]</scope>
    <source>
        <strain evidence="9">DSM 14365 / CIP 107738 / JCM 11303 / AJ 13395 / SMP-2</strain>
    </source>
</reference>
<dbReference type="InterPro" id="IPR026591">
    <property type="entry name" value="Sirtuin_cat_small_dom_sf"/>
</dbReference>
<feature type="binding site" evidence="5 6">
    <location>
        <position position="131"/>
    </location>
    <ligand>
        <name>Zn(2+)</name>
        <dbReference type="ChEBI" id="CHEBI:29105"/>
    </ligand>
</feature>
<comment type="caution">
    <text evidence="5">Lacks conserved residue(s) required for the propagation of feature annotation.</text>
</comment>
<organism evidence="8 9">
    <name type="scientific">Haliangium ochraceum (strain DSM 14365 / JCM 11303 / SMP-2)</name>
    <dbReference type="NCBI Taxonomy" id="502025"/>
    <lineage>
        <taxon>Bacteria</taxon>
        <taxon>Pseudomonadati</taxon>
        <taxon>Myxococcota</taxon>
        <taxon>Polyangia</taxon>
        <taxon>Haliangiales</taxon>
        <taxon>Kofleriaceae</taxon>
        <taxon>Haliangium</taxon>
    </lineage>
</organism>
<comment type="catalytic activity">
    <reaction evidence="5">
        <text>N(6)-acetyl-L-lysyl-[protein] + NAD(+) + H2O = 2''-O-acetyl-ADP-D-ribose + nicotinamide + L-lysyl-[protein]</text>
        <dbReference type="Rhea" id="RHEA:43636"/>
        <dbReference type="Rhea" id="RHEA-COMP:9752"/>
        <dbReference type="Rhea" id="RHEA-COMP:10731"/>
        <dbReference type="ChEBI" id="CHEBI:15377"/>
        <dbReference type="ChEBI" id="CHEBI:17154"/>
        <dbReference type="ChEBI" id="CHEBI:29969"/>
        <dbReference type="ChEBI" id="CHEBI:57540"/>
        <dbReference type="ChEBI" id="CHEBI:61930"/>
        <dbReference type="ChEBI" id="CHEBI:83767"/>
        <dbReference type="EC" id="2.3.1.286"/>
    </reaction>
</comment>
<dbReference type="OrthoDB" id="9800582at2"/>
<dbReference type="InterPro" id="IPR029035">
    <property type="entry name" value="DHS-like_NAD/FAD-binding_dom"/>
</dbReference>
<feature type="binding site" evidence="5 6">
    <location>
        <position position="182"/>
    </location>
    <ligand>
        <name>Zn(2+)</name>
        <dbReference type="ChEBI" id="CHEBI:29105"/>
    </ligand>
</feature>
<dbReference type="Gene3D" id="3.30.1600.10">
    <property type="entry name" value="SIR2/SIRT2 'Small Domain"/>
    <property type="match status" value="1"/>
</dbReference>
<dbReference type="GO" id="GO:0008270">
    <property type="term" value="F:zinc ion binding"/>
    <property type="evidence" value="ECO:0007669"/>
    <property type="project" value="UniProtKB-UniRule"/>
</dbReference>
<feature type="binding site" evidence="5">
    <location>
        <begin position="248"/>
        <end position="250"/>
    </location>
    <ligand>
        <name>NAD(+)</name>
        <dbReference type="ChEBI" id="CHEBI:57540"/>
    </ligand>
</feature>
<dbReference type="AlphaFoldDB" id="D0LKF6"/>
<dbReference type="EC" id="2.3.1.286" evidence="5"/>
<dbReference type="KEGG" id="hoh:Hoch_2468"/>
<dbReference type="HOGENOM" id="CLU_023643_3_2_7"/>
<evidence type="ECO:0000256" key="3">
    <source>
        <dbReference type="ARBA" id="ARBA00022833"/>
    </source>
</evidence>
<comment type="similarity">
    <text evidence="5">Belongs to the sirtuin family. Class II subfamily.</text>
</comment>
<keyword evidence="1 5" id="KW-0808">Transferase</keyword>
<evidence type="ECO:0000256" key="6">
    <source>
        <dbReference type="PROSITE-ProRule" id="PRU00236"/>
    </source>
</evidence>
<proteinExistence type="inferred from homology"/>
<keyword evidence="2 5" id="KW-0479">Metal-binding</keyword>
<dbReference type="Proteomes" id="UP000001880">
    <property type="component" value="Chromosome"/>
</dbReference>
<feature type="binding site" evidence="5 6">
    <location>
        <position position="134"/>
    </location>
    <ligand>
        <name>Zn(2+)</name>
        <dbReference type="ChEBI" id="CHEBI:29105"/>
    </ligand>
</feature>
<gene>
    <name evidence="5" type="primary">cobB</name>
    <name evidence="8" type="ordered locus">Hoch_2468</name>
</gene>
<sequence>MQDATLSTELTRLLGVLAGRRVVALTGAGCSTESGIPDYRGPETARRARNPIQYRAFLGRAHTRQRYWARSFIGWQRVARATPNGCHHAVTELERAGLLVGVITQNVDGLHQAAGSDRVVELHGSLAEVRCLACDEIEPRRDLQMRLAASNPHFDALPLEHAPDGDAELGDDAVAGFRVLDCLRCRGVLKPNVVFFGEHVPADVTRAAWELFDEAEALLVLGSSLTVFSGYRFVRRAAERQVPVAIINRGPTRGDGEAAVLVDAALGQVMPALSAALLRAPRLGPGR</sequence>
<protein>
    <recommendedName>
        <fullName evidence="5">NAD-dependent protein deacetylase</fullName>
        <ecNumber evidence="5">2.3.1.286</ecNumber>
    </recommendedName>
    <alternativeName>
        <fullName evidence="5">Regulatory protein SIR2 homolog</fullName>
    </alternativeName>
</protein>
<dbReference type="GO" id="GO:0005737">
    <property type="term" value="C:cytoplasm"/>
    <property type="evidence" value="ECO:0007669"/>
    <property type="project" value="UniProtKB-SubCell"/>
</dbReference>
<dbReference type="GO" id="GO:0017136">
    <property type="term" value="F:histone deacetylase activity, NAD-dependent"/>
    <property type="evidence" value="ECO:0007669"/>
    <property type="project" value="TreeGrafter"/>
</dbReference>
<feature type="domain" description="Deacetylase sirtuin-type" evidence="7">
    <location>
        <begin position="1"/>
        <end position="281"/>
    </location>
</feature>
<dbReference type="Gene3D" id="3.40.50.1220">
    <property type="entry name" value="TPP-binding domain"/>
    <property type="match status" value="1"/>
</dbReference>
<dbReference type="STRING" id="502025.Hoch_2468"/>
<evidence type="ECO:0000313" key="9">
    <source>
        <dbReference type="Proteomes" id="UP000001880"/>
    </source>
</evidence>
<comment type="function">
    <text evidence="5">NAD-dependent protein deacetylase which modulates the activities of several enzymes which are inactive in their acetylated form.</text>
</comment>
<dbReference type="SUPFAM" id="SSF52467">
    <property type="entry name" value="DHS-like NAD/FAD-binding domain"/>
    <property type="match status" value="1"/>
</dbReference>
<evidence type="ECO:0000256" key="4">
    <source>
        <dbReference type="ARBA" id="ARBA00023027"/>
    </source>
</evidence>
<feature type="active site" description="Proton acceptor" evidence="5 6">
    <location>
        <position position="123"/>
    </location>
</feature>
<dbReference type="RefSeq" id="WP_012827612.1">
    <property type="nucleotide sequence ID" value="NC_013440.1"/>
</dbReference>
<keyword evidence="5" id="KW-0963">Cytoplasm</keyword>
<keyword evidence="4 5" id="KW-0520">NAD</keyword>
<comment type="subcellular location">
    <subcellularLocation>
        <location evidence="5">Cytoplasm</location>
    </subcellularLocation>
</comment>
<evidence type="ECO:0000313" key="8">
    <source>
        <dbReference type="EMBL" id="ACY15004.1"/>
    </source>
</evidence>
<dbReference type="InterPro" id="IPR003000">
    <property type="entry name" value="Sirtuin"/>
</dbReference>
<dbReference type="NCBIfam" id="NF003738">
    <property type="entry name" value="PRK05333.1"/>
    <property type="match status" value="1"/>
</dbReference>
<accession>D0LKF6</accession>
<name>D0LKF6_HALO1</name>
<dbReference type="GO" id="GO:0070403">
    <property type="term" value="F:NAD+ binding"/>
    <property type="evidence" value="ECO:0007669"/>
    <property type="project" value="UniProtKB-UniRule"/>
</dbReference>
<dbReference type="eggNOG" id="COG0846">
    <property type="taxonomic scope" value="Bacteria"/>
</dbReference>
<dbReference type="Pfam" id="PF02146">
    <property type="entry name" value="SIR2"/>
    <property type="match status" value="1"/>
</dbReference>
<dbReference type="InterPro" id="IPR050134">
    <property type="entry name" value="NAD-dep_sirtuin_deacylases"/>
</dbReference>
<keyword evidence="9" id="KW-1185">Reference proteome</keyword>
<comment type="cofactor">
    <cofactor evidence="5">
        <name>Zn(2+)</name>
        <dbReference type="ChEBI" id="CHEBI:29105"/>
    </cofactor>
    <text evidence="5">Binds 1 zinc ion per subunit.</text>
</comment>
<dbReference type="HAMAP" id="MF_01967">
    <property type="entry name" value="Sirtuin_ClassII"/>
    <property type="match status" value="1"/>
</dbReference>
<evidence type="ECO:0000259" key="7">
    <source>
        <dbReference type="PROSITE" id="PS50305"/>
    </source>
</evidence>
<evidence type="ECO:0000256" key="2">
    <source>
        <dbReference type="ARBA" id="ARBA00022723"/>
    </source>
</evidence>
<dbReference type="InterPro" id="IPR026587">
    <property type="entry name" value="Sirtuin_class_II"/>
</dbReference>
<feature type="binding site" evidence="5">
    <location>
        <begin position="105"/>
        <end position="108"/>
    </location>
    <ligand>
        <name>NAD(+)</name>
        <dbReference type="ChEBI" id="CHEBI:57540"/>
    </ligand>
</feature>